<sequence length="354" mass="39517">MAVNQYSKEELLSRLSHRPAYIVNRNIEVGESAKPSFSKIQREPQSSAGLFDTLPLELFQATLDHLDLQSLSRLSRVCLRAKVVVESLRAYKDLVRVAGHIFPTLRNTELLGFHPVATLHKTLCSDKCVSCGLYGAFLHLLSAERCCYACFTCNPGLWVIPLDFASAYFKLTMEQLTTLPTMRHPLEGSNSIIPRPQRTLTIVRAAKELAIQNQGDAYPMARTKPATRNALLYQNAPLRCPRHEITFWAACEGMQPDNCLYEGMGTVAFPSLIGNKVENGLWCGGCAHTYGLIITRQLDRDVLSRLAPPDCNLLQFARDLKYRAMSEAEFLEHAQHCFGAAKAMAQPWVGFVGI</sequence>
<dbReference type="SUPFAM" id="SSF81383">
    <property type="entry name" value="F-box domain"/>
    <property type="match status" value="1"/>
</dbReference>
<dbReference type="InterPro" id="IPR036047">
    <property type="entry name" value="F-box-like_dom_sf"/>
</dbReference>
<organism evidence="2 3">
    <name type="scientific">Periconia macrospinosa</name>
    <dbReference type="NCBI Taxonomy" id="97972"/>
    <lineage>
        <taxon>Eukaryota</taxon>
        <taxon>Fungi</taxon>
        <taxon>Dikarya</taxon>
        <taxon>Ascomycota</taxon>
        <taxon>Pezizomycotina</taxon>
        <taxon>Dothideomycetes</taxon>
        <taxon>Pleosporomycetidae</taxon>
        <taxon>Pleosporales</taxon>
        <taxon>Massarineae</taxon>
        <taxon>Periconiaceae</taxon>
        <taxon>Periconia</taxon>
    </lineage>
</organism>
<evidence type="ECO:0000259" key="1">
    <source>
        <dbReference type="PROSITE" id="PS50181"/>
    </source>
</evidence>
<accession>A0A2V1DIZ3</accession>
<dbReference type="Proteomes" id="UP000244855">
    <property type="component" value="Unassembled WGS sequence"/>
</dbReference>
<reference evidence="2 3" key="1">
    <citation type="journal article" date="2018" name="Sci. Rep.">
        <title>Comparative genomics provides insights into the lifestyle and reveals functional heterogeneity of dark septate endophytic fungi.</title>
        <authorList>
            <person name="Knapp D.G."/>
            <person name="Nemeth J.B."/>
            <person name="Barry K."/>
            <person name="Hainaut M."/>
            <person name="Henrissat B."/>
            <person name="Johnson J."/>
            <person name="Kuo A."/>
            <person name="Lim J.H.P."/>
            <person name="Lipzen A."/>
            <person name="Nolan M."/>
            <person name="Ohm R.A."/>
            <person name="Tamas L."/>
            <person name="Grigoriev I.V."/>
            <person name="Spatafora J.W."/>
            <person name="Nagy L.G."/>
            <person name="Kovacs G.M."/>
        </authorList>
    </citation>
    <scope>NUCLEOTIDE SEQUENCE [LARGE SCALE GENOMIC DNA]</scope>
    <source>
        <strain evidence="2 3">DSE2036</strain>
    </source>
</reference>
<name>A0A2V1DIZ3_9PLEO</name>
<gene>
    <name evidence="2" type="ORF">DM02DRAFT_92617</name>
</gene>
<dbReference type="STRING" id="97972.A0A2V1DIZ3"/>
<dbReference type="PROSITE" id="PS50181">
    <property type="entry name" value="FBOX"/>
    <property type="match status" value="1"/>
</dbReference>
<dbReference type="AlphaFoldDB" id="A0A2V1DIZ3"/>
<feature type="domain" description="F-box" evidence="1">
    <location>
        <begin position="48"/>
        <end position="94"/>
    </location>
</feature>
<keyword evidence="3" id="KW-1185">Reference proteome</keyword>
<dbReference type="EMBL" id="KZ805446">
    <property type="protein sequence ID" value="PVH97074.1"/>
    <property type="molecule type" value="Genomic_DNA"/>
</dbReference>
<dbReference type="OrthoDB" id="2687876at2759"/>
<proteinExistence type="predicted"/>
<dbReference type="Pfam" id="PF00646">
    <property type="entry name" value="F-box"/>
    <property type="match status" value="1"/>
</dbReference>
<evidence type="ECO:0000313" key="3">
    <source>
        <dbReference type="Proteomes" id="UP000244855"/>
    </source>
</evidence>
<protein>
    <recommendedName>
        <fullName evidence="1">F-box domain-containing protein</fullName>
    </recommendedName>
</protein>
<dbReference type="InterPro" id="IPR001810">
    <property type="entry name" value="F-box_dom"/>
</dbReference>
<evidence type="ECO:0000313" key="2">
    <source>
        <dbReference type="EMBL" id="PVH97074.1"/>
    </source>
</evidence>